<gene>
    <name evidence="6" type="ORF">H8692_07980</name>
</gene>
<feature type="transmembrane region" description="Helical" evidence="5">
    <location>
        <begin position="88"/>
        <end position="112"/>
    </location>
</feature>
<organism evidence="6 7">
    <name type="scientific">Lentihominibacter hominis</name>
    <dbReference type="NCBI Taxonomy" id="2763645"/>
    <lineage>
        <taxon>Bacteria</taxon>
        <taxon>Bacillati</taxon>
        <taxon>Bacillota</taxon>
        <taxon>Clostridia</taxon>
        <taxon>Peptostreptococcales</taxon>
        <taxon>Anaerovoracaceae</taxon>
        <taxon>Lentihominibacter</taxon>
    </lineage>
</organism>
<sequence>MENRLEKRYGLVTAITMVVGIAIGSGIFFKAEKILNCTGGNTPIGIIAWIIGGSIMIVCAYTFANLAAKYERVNGVVDYAEEMLGSQYGYYIAWFLAVMYYPAMTSVLAWVSAKYICVLIGWDIKGGACMAVAGFCLIASYALNALSPMLAGRFQVSTTIVKMIPLVFMAVIGTVKGLASGLMIENFTQVVVPAKELGGTGHILFTAVCATAFAYDGWIIATSINSELKDSKKTLPKALVIGTFIVMLTYVVYYIGLSGAVENKIMMAGGEAGARLAFINAFSQVGGVALFVFIIISCLGTLNGLMLGCIRGMYALGVRNEGPRPDIFRQVDPVINMPTNSAVIGVLLCSVWLLYFYGANLSNEWFGPFSFDSSELPIITIYAFYIPIFIMVMKKEKKWGMFKRFVMPAASICGCIFMMVAAVVSHKKDVLFYLIVFAAVMFAGVLISRKGNRARYQKREM</sequence>
<feature type="transmembrane region" description="Helical" evidence="5">
    <location>
        <begin position="44"/>
        <end position="67"/>
    </location>
</feature>
<dbReference type="InterPro" id="IPR002293">
    <property type="entry name" value="AA/rel_permease1"/>
</dbReference>
<dbReference type="GO" id="GO:0015179">
    <property type="term" value="F:L-amino acid transmembrane transporter activity"/>
    <property type="evidence" value="ECO:0007669"/>
    <property type="project" value="TreeGrafter"/>
</dbReference>
<feature type="transmembrane region" description="Helical" evidence="5">
    <location>
        <begin position="9"/>
        <end position="29"/>
    </location>
</feature>
<feature type="transmembrane region" description="Helical" evidence="5">
    <location>
        <begin position="204"/>
        <end position="226"/>
    </location>
</feature>
<dbReference type="RefSeq" id="WP_187525403.1">
    <property type="nucleotide sequence ID" value="NZ_JACRTA010000002.1"/>
</dbReference>
<feature type="transmembrane region" description="Helical" evidence="5">
    <location>
        <begin position="405"/>
        <end position="424"/>
    </location>
</feature>
<comment type="caution">
    <text evidence="6">The sequence shown here is derived from an EMBL/GenBank/DDBJ whole genome shotgun (WGS) entry which is preliminary data.</text>
</comment>
<evidence type="ECO:0000256" key="2">
    <source>
        <dbReference type="ARBA" id="ARBA00022692"/>
    </source>
</evidence>
<feature type="transmembrane region" description="Helical" evidence="5">
    <location>
        <begin position="124"/>
        <end position="143"/>
    </location>
</feature>
<keyword evidence="4 5" id="KW-0472">Membrane</keyword>
<dbReference type="GO" id="GO:0016020">
    <property type="term" value="C:membrane"/>
    <property type="evidence" value="ECO:0007669"/>
    <property type="project" value="UniProtKB-SubCell"/>
</dbReference>
<dbReference type="Pfam" id="PF13520">
    <property type="entry name" value="AA_permease_2"/>
    <property type="match status" value="1"/>
</dbReference>
<feature type="transmembrane region" description="Helical" evidence="5">
    <location>
        <begin position="376"/>
        <end position="393"/>
    </location>
</feature>
<name>A0A926E7M3_9FIRM</name>
<dbReference type="PANTHER" id="PTHR11785:SF512">
    <property type="entry name" value="SOBREMESA, ISOFORM B"/>
    <property type="match status" value="1"/>
</dbReference>
<keyword evidence="2 5" id="KW-0812">Transmembrane</keyword>
<feature type="transmembrane region" description="Helical" evidence="5">
    <location>
        <begin position="238"/>
        <end position="257"/>
    </location>
</feature>
<feature type="transmembrane region" description="Helical" evidence="5">
    <location>
        <begin position="164"/>
        <end position="184"/>
    </location>
</feature>
<accession>A0A926E7M3</accession>
<feature type="transmembrane region" description="Helical" evidence="5">
    <location>
        <begin position="430"/>
        <end position="448"/>
    </location>
</feature>
<feature type="transmembrane region" description="Helical" evidence="5">
    <location>
        <begin position="288"/>
        <end position="314"/>
    </location>
</feature>
<dbReference type="Proteomes" id="UP000610862">
    <property type="component" value="Unassembled WGS sequence"/>
</dbReference>
<evidence type="ECO:0000256" key="3">
    <source>
        <dbReference type="ARBA" id="ARBA00022989"/>
    </source>
</evidence>
<evidence type="ECO:0000256" key="5">
    <source>
        <dbReference type="SAM" id="Phobius"/>
    </source>
</evidence>
<reference evidence="6" key="1">
    <citation type="submission" date="2020-08" db="EMBL/GenBank/DDBJ databases">
        <title>Genome public.</title>
        <authorList>
            <person name="Liu C."/>
            <person name="Sun Q."/>
        </authorList>
    </citation>
    <scope>NUCLEOTIDE SEQUENCE</scope>
    <source>
        <strain evidence="6">NSJ-24</strain>
    </source>
</reference>
<dbReference type="Gene3D" id="1.20.1740.10">
    <property type="entry name" value="Amino acid/polyamine transporter I"/>
    <property type="match status" value="1"/>
</dbReference>
<dbReference type="PIRSF" id="PIRSF006060">
    <property type="entry name" value="AA_transporter"/>
    <property type="match status" value="1"/>
</dbReference>
<keyword evidence="7" id="KW-1185">Reference proteome</keyword>
<feature type="transmembrane region" description="Helical" evidence="5">
    <location>
        <begin position="334"/>
        <end position="356"/>
    </location>
</feature>
<comment type="subcellular location">
    <subcellularLocation>
        <location evidence="1">Membrane</location>
        <topology evidence="1">Multi-pass membrane protein</topology>
    </subcellularLocation>
</comment>
<evidence type="ECO:0000313" key="6">
    <source>
        <dbReference type="EMBL" id="MBC8568693.1"/>
    </source>
</evidence>
<keyword evidence="3 5" id="KW-1133">Transmembrane helix</keyword>
<protein>
    <submittedName>
        <fullName evidence="6">APC family permease</fullName>
    </submittedName>
</protein>
<dbReference type="PANTHER" id="PTHR11785">
    <property type="entry name" value="AMINO ACID TRANSPORTER"/>
    <property type="match status" value="1"/>
</dbReference>
<evidence type="ECO:0000256" key="1">
    <source>
        <dbReference type="ARBA" id="ARBA00004141"/>
    </source>
</evidence>
<evidence type="ECO:0000256" key="4">
    <source>
        <dbReference type="ARBA" id="ARBA00023136"/>
    </source>
</evidence>
<evidence type="ECO:0000313" key="7">
    <source>
        <dbReference type="Proteomes" id="UP000610862"/>
    </source>
</evidence>
<dbReference type="AlphaFoldDB" id="A0A926E7M3"/>
<dbReference type="EMBL" id="JACRTA010000002">
    <property type="protein sequence ID" value="MBC8568693.1"/>
    <property type="molecule type" value="Genomic_DNA"/>
</dbReference>
<dbReference type="InterPro" id="IPR050598">
    <property type="entry name" value="AminoAcid_Transporter"/>
</dbReference>
<proteinExistence type="predicted"/>